<reference evidence="2 3" key="1">
    <citation type="submission" date="2017-09" db="EMBL/GenBank/DDBJ databases">
        <title>Depth-based differentiation of microbial function through sediment-hosted aquifers and enrichment of novel symbionts in the deep terrestrial subsurface.</title>
        <authorList>
            <person name="Probst A.J."/>
            <person name="Ladd B."/>
            <person name="Jarett J.K."/>
            <person name="Geller-Mcgrath D.E."/>
            <person name="Sieber C.M."/>
            <person name="Emerson J.B."/>
            <person name="Anantharaman K."/>
            <person name="Thomas B.C."/>
            <person name="Malmstrom R."/>
            <person name="Stieglmeier M."/>
            <person name="Klingl A."/>
            <person name="Woyke T."/>
            <person name="Ryan C.M."/>
            <person name="Banfield J.F."/>
        </authorList>
    </citation>
    <scope>NUCLEOTIDE SEQUENCE [LARGE SCALE GENOMIC DNA]</scope>
    <source>
        <strain evidence="2">CG11_big_fil_rev_8_21_14_0_20_39_10</strain>
    </source>
</reference>
<dbReference type="AlphaFoldDB" id="A0A2M6KA04"/>
<evidence type="ECO:0000313" key="3">
    <source>
        <dbReference type="Proteomes" id="UP000230869"/>
    </source>
</evidence>
<name>A0A2M6KA04_9BACT</name>
<feature type="compositionally biased region" description="Polar residues" evidence="1">
    <location>
        <begin position="40"/>
        <end position="51"/>
    </location>
</feature>
<sequence length="63" mass="7214">MKPKQERWTCCNCHTVRGTHEKKHETEDGIMCANCATETGNNRTRSSQISYSMKPPTPAYLRV</sequence>
<evidence type="ECO:0000256" key="1">
    <source>
        <dbReference type="SAM" id="MobiDB-lite"/>
    </source>
</evidence>
<comment type="caution">
    <text evidence="2">The sequence shown here is derived from an EMBL/GenBank/DDBJ whole genome shotgun (WGS) entry which is preliminary data.</text>
</comment>
<evidence type="ECO:0000313" key="2">
    <source>
        <dbReference type="EMBL" id="PIR13821.1"/>
    </source>
</evidence>
<accession>A0A2M6KA04</accession>
<proteinExistence type="predicted"/>
<dbReference type="Proteomes" id="UP000230869">
    <property type="component" value="Unassembled WGS sequence"/>
</dbReference>
<organism evidence="2 3">
    <name type="scientific">Candidatus Falkowbacteria bacterium CG11_big_fil_rev_8_21_14_0_20_39_10</name>
    <dbReference type="NCBI Taxonomy" id="1974570"/>
    <lineage>
        <taxon>Bacteria</taxon>
        <taxon>Candidatus Falkowiibacteriota</taxon>
    </lineage>
</organism>
<feature type="region of interest" description="Disordered" evidence="1">
    <location>
        <begin position="40"/>
        <end position="63"/>
    </location>
</feature>
<dbReference type="EMBL" id="PCWW01000016">
    <property type="protein sequence ID" value="PIR13821.1"/>
    <property type="molecule type" value="Genomic_DNA"/>
</dbReference>
<gene>
    <name evidence="2" type="ORF">COV49_00880</name>
</gene>
<protein>
    <submittedName>
        <fullName evidence="2">Uncharacterized protein</fullName>
    </submittedName>
</protein>